<organism evidence="9 10">
    <name type="scientific">Glossina brevipalpis</name>
    <dbReference type="NCBI Taxonomy" id="37001"/>
    <lineage>
        <taxon>Eukaryota</taxon>
        <taxon>Metazoa</taxon>
        <taxon>Ecdysozoa</taxon>
        <taxon>Arthropoda</taxon>
        <taxon>Hexapoda</taxon>
        <taxon>Insecta</taxon>
        <taxon>Pterygota</taxon>
        <taxon>Neoptera</taxon>
        <taxon>Endopterygota</taxon>
        <taxon>Diptera</taxon>
        <taxon>Brachycera</taxon>
        <taxon>Muscomorpha</taxon>
        <taxon>Hippoboscoidea</taxon>
        <taxon>Glossinidae</taxon>
        <taxon>Glossina</taxon>
    </lineage>
</organism>
<dbReference type="VEuPathDB" id="VectorBase:GBRI026074"/>
<feature type="compositionally biased region" description="Acidic residues" evidence="8">
    <location>
        <begin position="507"/>
        <end position="532"/>
    </location>
</feature>
<sequence length="587" mass="69311">MSTKKKNPTKGDKGNVGNENLSRVDRKFYELEITHINRNLATAKRRLAYLEKRNEELEKAMSMEEQDELFATLQDDMEKRTKEIFTLEAFINEMLRDHQRKEDEYKAHIVDLEKKYKAMQNQLKSDIKMLTGKLATLAEFQLERDRILDLYESKNLELEAMEHKIKEFEVEMEEKLIVSKEETREQVSGQINRLVEDFMRSTETRNAGFVRRIMRENVALRQEIQAILKTYFQMKLKVENAERREYHLRTENQTFKDLKHQLLLNANNKHKIIENLISNYEKLKSKHVEISKYRYLYENLMQRSDCDNKRKMKTEEKLKRFKQRIELIEREKNKLMNTNQRLELDVRHLRETINKTKSAILCYVDSTNYLKQTYKKLSAVNIETEEYFRAERQDLLKSLQEILCLHMEENENIQAVSVETLERSKSSIYRIGDVGFVPLTQQSLMDLFKRDEEEICQPQQDIEESSIAERKVIQVERGLFIPEARQVQNEQLIDVEVGSDLYVSSSEPEDQDEVEEVAVEEEEGESSSDEEIPAIPLKRLTEEKESKPLIGEKTSSIAGAEEATSRYSVLSSDLLQTIEEIQVEEDM</sequence>
<evidence type="ECO:0000256" key="3">
    <source>
        <dbReference type="ARBA" id="ARBA00014087"/>
    </source>
</evidence>
<evidence type="ECO:0000256" key="2">
    <source>
        <dbReference type="ARBA" id="ARBA00010841"/>
    </source>
</evidence>
<evidence type="ECO:0000256" key="7">
    <source>
        <dbReference type="SAM" id="Coils"/>
    </source>
</evidence>
<protein>
    <recommendedName>
        <fullName evidence="3">Cilia- and flagella-associated protein 157</fullName>
    </recommendedName>
</protein>
<keyword evidence="10" id="KW-1185">Reference proteome</keyword>
<dbReference type="PANTHER" id="PTHR31954">
    <property type="entry name" value="CILIA- AND FLAGELLA-ASSOCIATED PROTEIN 157"/>
    <property type="match status" value="1"/>
</dbReference>
<name>A0A1A9WNF6_9MUSC</name>
<dbReference type="GO" id="GO:0036064">
    <property type="term" value="C:ciliary basal body"/>
    <property type="evidence" value="ECO:0007669"/>
    <property type="project" value="TreeGrafter"/>
</dbReference>
<feature type="region of interest" description="Disordered" evidence="8">
    <location>
        <begin position="503"/>
        <end position="566"/>
    </location>
</feature>
<feature type="coiled-coil region" evidence="7">
    <location>
        <begin position="26"/>
        <end position="67"/>
    </location>
</feature>
<dbReference type="GO" id="GO:0008017">
    <property type="term" value="F:microtubule binding"/>
    <property type="evidence" value="ECO:0007669"/>
    <property type="project" value="TreeGrafter"/>
</dbReference>
<evidence type="ECO:0000256" key="5">
    <source>
        <dbReference type="ARBA" id="ARBA00023069"/>
    </source>
</evidence>
<reference evidence="10" key="1">
    <citation type="submission" date="2014-03" db="EMBL/GenBank/DDBJ databases">
        <authorList>
            <person name="Aksoy S."/>
            <person name="Warren W."/>
            <person name="Wilson R.K."/>
        </authorList>
    </citation>
    <scope>NUCLEOTIDE SEQUENCE [LARGE SCALE GENOMIC DNA]</scope>
    <source>
        <strain evidence="10">IAEA</strain>
    </source>
</reference>
<dbReference type="PANTHER" id="PTHR31954:SF1">
    <property type="entry name" value="CILIA- AND FLAGELLA-ASSOCIATED PROTEIN 157"/>
    <property type="match status" value="1"/>
</dbReference>
<evidence type="ECO:0000256" key="8">
    <source>
        <dbReference type="SAM" id="MobiDB-lite"/>
    </source>
</evidence>
<accession>A0A1A9WNF6</accession>
<evidence type="ECO:0000256" key="6">
    <source>
        <dbReference type="ARBA" id="ARBA00023273"/>
    </source>
</evidence>
<evidence type="ECO:0000256" key="1">
    <source>
        <dbReference type="ARBA" id="ARBA00004138"/>
    </source>
</evidence>
<evidence type="ECO:0000313" key="10">
    <source>
        <dbReference type="Proteomes" id="UP000091820"/>
    </source>
</evidence>
<keyword evidence="4 7" id="KW-0175">Coiled coil</keyword>
<feature type="coiled-coil region" evidence="7">
    <location>
        <begin position="95"/>
        <end position="178"/>
    </location>
</feature>
<dbReference type="InterPro" id="IPR038844">
    <property type="entry name" value="CFAP157"/>
</dbReference>
<evidence type="ECO:0000256" key="4">
    <source>
        <dbReference type="ARBA" id="ARBA00023054"/>
    </source>
</evidence>
<reference evidence="9" key="2">
    <citation type="submission" date="2020-05" db="UniProtKB">
        <authorList>
            <consortium name="EnsemblMetazoa"/>
        </authorList>
    </citation>
    <scope>IDENTIFICATION</scope>
    <source>
        <strain evidence="9">IAEA</strain>
    </source>
</reference>
<feature type="coiled-coil region" evidence="7">
    <location>
        <begin position="311"/>
        <end position="359"/>
    </location>
</feature>
<keyword evidence="6" id="KW-0966">Cell projection</keyword>
<dbReference type="AlphaFoldDB" id="A0A1A9WNF6"/>
<keyword evidence="5" id="KW-0969">Cilium</keyword>
<dbReference type="Proteomes" id="UP000091820">
    <property type="component" value="Unassembled WGS sequence"/>
</dbReference>
<comment type="subcellular location">
    <subcellularLocation>
        <location evidence="1">Cell projection</location>
        <location evidence="1">Cilium</location>
    </subcellularLocation>
</comment>
<evidence type="ECO:0000313" key="9">
    <source>
        <dbReference type="EnsemblMetazoa" id="GBRI026074-PA"/>
    </source>
</evidence>
<comment type="similarity">
    <text evidence="2">Belongs to the CFAP157 family.</text>
</comment>
<proteinExistence type="inferred from homology"/>
<dbReference type="EnsemblMetazoa" id="GBRI026074-RA">
    <property type="protein sequence ID" value="GBRI026074-PA"/>
    <property type="gene ID" value="GBRI026074"/>
</dbReference>